<name>A0AAN6GY64_9BASI</name>
<feature type="transmembrane region" description="Helical" evidence="2">
    <location>
        <begin position="338"/>
        <end position="360"/>
    </location>
</feature>
<dbReference type="PANTHER" id="PTHR12482:SF62">
    <property type="entry name" value="LIPASE ROG1-RELATED"/>
    <property type="match status" value="1"/>
</dbReference>
<dbReference type="EMBL" id="JAPDMZ010000005">
    <property type="protein sequence ID" value="KAK0557466.1"/>
    <property type="molecule type" value="Genomic_DNA"/>
</dbReference>
<evidence type="ECO:0000256" key="1">
    <source>
        <dbReference type="ARBA" id="ARBA00007920"/>
    </source>
</evidence>
<dbReference type="InterPro" id="IPR029058">
    <property type="entry name" value="AB_hydrolase_fold"/>
</dbReference>
<dbReference type="InterPro" id="IPR044294">
    <property type="entry name" value="Lipase-like"/>
</dbReference>
<evidence type="ECO:0000313" key="4">
    <source>
        <dbReference type="EMBL" id="KAK0557466.1"/>
    </source>
</evidence>
<dbReference type="Pfam" id="PF05057">
    <property type="entry name" value="DUF676"/>
    <property type="match status" value="1"/>
</dbReference>
<dbReference type="SUPFAM" id="SSF53474">
    <property type="entry name" value="alpha/beta-Hydrolases"/>
    <property type="match status" value="1"/>
</dbReference>
<protein>
    <recommendedName>
        <fullName evidence="3">DUF676 domain-containing protein</fullName>
    </recommendedName>
</protein>
<reference evidence="4" key="1">
    <citation type="journal article" date="2023" name="PhytoFront">
        <title>Draft Genome Resources of Seven Strains of Tilletia horrida, Causal Agent of Kernel Smut of Rice.</title>
        <authorList>
            <person name="Khanal S."/>
            <person name="Antony Babu S."/>
            <person name="Zhou X.G."/>
        </authorList>
    </citation>
    <scope>NUCLEOTIDE SEQUENCE</scope>
    <source>
        <strain evidence="4">TX6</strain>
    </source>
</reference>
<keyword evidence="5" id="KW-1185">Reference proteome</keyword>
<dbReference type="AlphaFoldDB" id="A0AAN6GY64"/>
<proteinExistence type="inferred from homology"/>
<evidence type="ECO:0000256" key="2">
    <source>
        <dbReference type="SAM" id="Phobius"/>
    </source>
</evidence>
<feature type="domain" description="DUF676" evidence="3">
    <location>
        <begin position="10"/>
        <end position="273"/>
    </location>
</feature>
<keyword evidence="2" id="KW-1133">Transmembrane helix</keyword>
<dbReference type="InterPro" id="IPR007751">
    <property type="entry name" value="DUF676_lipase-like"/>
</dbReference>
<accession>A0AAN6GY64</accession>
<keyword evidence="2" id="KW-0812">Transmembrane</keyword>
<evidence type="ECO:0000259" key="3">
    <source>
        <dbReference type="Pfam" id="PF05057"/>
    </source>
</evidence>
<dbReference type="Gene3D" id="3.40.50.1820">
    <property type="entry name" value="alpha/beta hydrolase"/>
    <property type="match status" value="1"/>
</dbReference>
<dbReference type="Proteomes" id="UP001176517">
    <property type="component" value="Unassembled WGS sequence"/>
</dbReference>
<gene>
    <name evidence="4" type="ORF">OC846_000454</name>
</gene>
<keyword evidence="2" id="KW-0472">Membrane</keyword>
<sequence>MTVSQPALQSLHLVVCVHGFVGTPQDLKYFSGALLNAGGPQSFILGQHHAESKRLRAEVDVESQTSESISETIVVLNSAANVGRTFDGIDICSYNLLNEIKDQVKALRTTTTADGLPNHISKFSFVGHSLGGLIARFTLGLLESEGFFSSVPHDQIHDVKDENLRLALGQPPQPGIFATFATPHLGIPPDSRTGWPWLERRSAASLGRTGIQLYLFDDDWIQHESDRTSPSTSMGILEAMVQPTSAFISGLNRFPRIVSYANATYDYPVAFRTSALFTADPFAARGLKMQMDARYEGIIASYSLPPRPASGLQRFLRRLAPPSVLNPRRIPLPFPLNYLALAVVPIGVVMAPFILAYVFINFRINAFKSNIRVRKQLRAMRLDAQRAPPQQLTQGADERAQRAADVTWYSQSRAKLLGSPPKDPQSDPATVNASHVQTASPHKLSKLISSLITQSCPKYPLPAELPKGQRALTSVQLRIVGLWMSILGTKFERFFVKVEDVLDAHPLIVVRREENSTDIRGRSIVQHFIDHFITPLQS</sequence>
<evidence type="ECO:0000313" key="5">
    <source>
        <dbReference type="Proteomes" id="UP001176517"/>
    </source>
</evidence>
<comment type="similarity">
    <text evidence="1">Belongs to the putative lipase ROG1 family.</text>
</comment>
<organism evidence="4 5">
    <name type="scientific">Tilletia horrida</name>
    <dbReference type="NCBI Taxonomy" id="155126"/>
    <lineage>
        <taxon>Eukaryota</taxon>
        <taxon>Fungi</taxon>
        <taxon>Dikarya</taxon>
        <taxon>Basidiomycota</taxon>
        <taxon>Ustilaginomycotina</taxon>
        <taxon>Exobasidiomycetes</taxon>
        <taxon>Tilletiales</taxon>
        <taxon>Tilletiaceae</taxon>
        <taxon>Tilletia</taxon>
    </lineage>
</organism>
<dbReference type="PANTHER" id="PTHR12482">
    <property type="entry name" value="LIPASE ROG1-RELATED-RELATED"/>
    <property type="match status" value="1"/>
</dbReference>
<comment type="caution">
    <text evidence="4">The sequence shown here is derived from an EMBL/GenBank/DDBJ whole genome shotgun (WGS) entry which is preliminary data.</text>
</comment>